<evidence type="ECO:0000313" key="3">
    <source>
        <dbReference type="Proteomes" id="UP001057561"/>
    </source>
</evidence>
<dbReference type="EMBL" id="CP099464">
    <property type="protein sequence ID" value="UUO14201.1"/>
    <property type="molecule type" value="Genomic_DNA"/>
</dbReference>
<reference evidence="2" key="1">
    <citation type="submission" date="2022-06" db="EMBL/GenBank/DDBJ databases">
        <title>Nostosin G and Spiroidesin B from the Cyanobacterium Dolichospermum sp. NIES-1697.</title>
        <authorList>
            <person name="Phan C.-S."/>
            <person name="Mehjabin J.J."/>
            <person name="Anas A.R.J."/>
            <person name="Hayasaka M."/>
            <person name="Onoki R."/>
            <person name="Wang J."/>
            <person name="Umezawa T."/>
            <person name="Washio K."/>
            <person name="Morikawa M."/>
            <person name="Okino T."/>
        </authorList>
    </citation>
    <scope>NUCLEOTIDE SEQUENCE</scope>
    <source>
        <strain evidence="2">NIES-1697</strain>
    </source>
</reference>
<protein>
    <submittedName>
        <fullName evidence="2">Uncharacterized protein</fullName>
    </submittedName>
</protein>
<dbReference type="Proteomes" id="UP001057561">
    <property type="component" value="Chromosome"/>
</dbReference>
<evidence type="ECO:0000313" key="2">
    <source>
        <dbReference type="EMBL" id="UUO14201.1"/>
    </source>
</evidence>
<feature type="compositionally biased region" description="Low complexity" evidence="1">
    <location>
        <begin position="140"/>
        <end position="160"/>
    </location>
</feature>
<sequence length="1533" mass="165543">MTFNRVPQWQQSLDPKLVRRLNNPLMKQGVIDGRMARRIIERSPDILEKLPLLAQQMQRWSTTIHLESESTPIVYVQHQEQRSQAVEQQTINPNFASPDSSQGNKQVLIVNAKSIPVDMDLSNQDQMTPLVNQRSQSTELTLPPDNSLPNLPNNISSTPSESPIQRKTETPTNLPIVNVNSEQSSSLTENPQITLVQQLAPTISNIEKPLVNLANNISSTPSESPIQRKAETPANLPIVNVNSEQSSSLTENPQIPLVQQLAPTISNIEKPLVNLDNQISSTPSESPIQRKTETPANLPIVNVNSEQSSSLTENPQITLVQQLAPTISNIEKPLVNLANNISSTPSESPIQRKTETPANLPIVNVNSEQSSSLTENPQIPLVQQLAPTISNIEKPLVNLDNQISSTPSESPIQRKAETPTNLPIVNVNSEQSSSLTENPQITLVQQLAPTISNIEKPLVNLANNISSTPSESPIQRKTETPANLPIVNVNSEQSSSLTENPQITLVQQLAPTISNIEKPLVNLANNISSTPSESPANLPIVNVNSEQSSSLTENPQITLVQQLAPTISNIEKPLVNLANNISSTPSESPIQRKTETPANLPIVNVNSEQSSSLTENPQITLVQQLAPTISNIEKPLVNLANNISSTPSESPIQRKTETPANLPIVNVNSEQSSSLTENPQIPLVQQLAPTISNIEKPLVNLANNISSTPSESPANLPIVNVNSEQSSSLTENPQITLVQQLAPTISNIEKPLVNLANNISSTPSESPANLPIVNVNSEQSSSLTENPQITLVQQLAPTISNIEKPLVNLANNISSTPSESPIQRKTETPANLPIVNVNSEQSSSLTENPQITLVQQLAPTISNIEKPLVNLDNQISSTPSESPIQRKTETPANLPIVNVNSEQSSSLTENPQIPLVQQLAPTISNIEKPLVNLANNISSTPSESPIQRKTETPANLPIVNVNSEQSSSLTENPQIPLVQQLAPTISNIEKPLVNLANNISSTPSESPIQRKTETPANLPIVNVNSEQSSSLTENPQIPLVQQLAPTISNIEKPLVNLANNISSTPSESPIQRKTETPANLPIVNVNSEQSSSLTENPQIPLVQQLAPTISNIEKPLVNLANNISSTPSESPIQRKAETPANLPIVNVNSEQSSSLTENPQIPLVQQLAPTISNIEKPLVNLANNISSTPSESPIQRKTETPANLPIVNVNSEQSSSLTENPQITLVQQLAPTISNIEKPLVNLANNISSTPSESPIQRKTETPANLPIVNVNSEQSSSLTENPQIPLVQQLAPTISNIEKPLVNLANNISSTSEGISTNTNNRSSPSTSVIPIIDGSISKIKPKLENSVVVYSQPISPKLAANEPMLLIEEFKRNNPLVVTNGNKRVEKITQSTVANAQSKLPVVKINSEPSLPEFESLVLSTSPSAKKKASTLNSSQLTSQMNLGTTTNYNVTSSPAETSITNNIASNQGIMASTPSINSQLLKVNQINQTSIAGVSRPPQIDVDDLADKVERKIMRRLVVESERRGKNKWR</sequence>
<evidence type="ECO:0000256" key="1">
    <source>
        <dbReference type="SAM" id="MobiDB-lite"/>
    </source>
</evidence>
<feature type="region of interest" description="Disordered" evidence="1">
    <location>
        <begin position="133"/>
        <end position="173"/>
    </location>
</feature>
<gene>
    <name evidence="2" type="ORF">NG743_19455</name>
</gene>
<accession>A0ABY5LQF5</accession>
<keyword evidence="3" id="KW-1185">Reference proteome</keyword>
<name>A0ABY5LQF5_9CYAN</name>
<dbReference type="RefSeq" id="WP_257120714.1">
    <property type="nucleotide sequence ID" value="NZ_CP099464.1"/>
</dbReference>
<organism evidence="2 3">
    <name type="scientific">Dolichospermum heterosporum TAC447</name>
    <dbReference type="NCBI Taxonomy" id="747523"/>
    <lineage>
        <taxon>Bacteria</taxon>
        <taxon>Bacillati</taxon>
        <taxon>Cyanobacteriota</taxon>
        <taxon>Cyanophyceae</taxon>
        <taxon>Nostocales</taxon>
        <taxon>Aphanizomenonaceae</taxon>
        <taxon>Dolichospermum</taxon>
        <taxon>Dolichospermum heterosporum</taxon>
    </lineage>
</organism>
<proteinExistence type="predicted"/>